<gene>
    <name evidence="2" type="ORF">Naga_100593g2</name>
</gene>
<proteinExistence type="predicted"/>
<dbReference type="OrthoDB" id="10308499at2759"/>
<comment type="caution">
    <text evidence="2">The sequence shown here is derived from an EMBL/GenBank/DDBJ whole genome shotgun (WGS) entry which is preliminary data.</text>
</comment>
<reference evidence="2 3" key="1">
    <citation type="journal article" date="2014" name="Mol. Plant">
        <title>Chromosome Scale Genome Assembly and Transcriptome Profiling of Nannochloropsis gaditana in Nitrogen Depletion.</title>
        <authorList>
            <person name="Corteggiani Carpinelli E."/>
            <person name="Telatin A."/>
            <person name="Vitulo N."/>
            <person name="Forcato C."/>
            <person name="D'Angelo M."/>
            <person name="Schiavon R."/>
            <person name="Vezzi A."/>
            <person name="Giacometti G.M."/>
            <person name="Morosinotto T."/>
            <person name="Valle G."/>
        </authorList>
    </citation>
    <scope>NUCLEOTIDE SEQUENCE [LARGE SCALE GENOMIC DNA]</scope>
    <source>
        <strain evidence="2 3">B-31</strain>
    </source>
</reference>
<dbReference type="EMBL" id="AZIL01000946">
    <property type="protein sequence ID" value="EWM25300.1"/>
    <property type="molecule type" value="Genomic_DNA"/>
</dbReference>
<feature type="compositionally biased region" description="Basic and acidic residues" evidence="1">
    <location>
        <begin position="29"/>
        <end position="39"/>
    </location>
</feature>
<keyword evidence="3" id="KW-1185">Reference proteome</keyword>
<feature type="compositionally biased region" description="Polar residues" evidence="1">
    <location>
        <begin position="66"/>
        <end position="76"/>
    </location>
</feature>
<protein>
    <submittedName>
        <fullName evidence="2">Uncharacterized protein</fullName>
    </submittedName>
</protein>
<organism evidence="2 3">
    <name type="scientific">Nannochloropsis gaditana</name>
    <dbReference type="NCBI Taxonomy" id="72520"/>
    <lineage>
        <taxon>Eukaryota</taxon>
        <taxon>Sar</taxon>
        <taxon>Stramenopiles</taxon>
        <taxon>Ochrophyta</taxon>
        <taxon>Eustigmatophyceae</taxon>
        <taxon>Eustigmatales</taxon>
        <taxon>Monodopsidaceae</taxon>
        <taxon>Nannochloropsis</taxon>
    </lineage>
</organism>
<evidence type="ECO:0000256" key="1">
    <source>
        <dbReference type="SAM" id="MobiDB-lite"/>
    </source>
</evidence>
<accession>W7TE57</accession>
<feature type="compositionally biased region" description="Basic and acidic residues" evidence="1">
    <location>
        <begin position="83"/>
        <end position="104"/>
    </location>
</feature>
<dbReference type="AlphaFoldDB" id="W7TE57"/>
<dbReference type="Proteomes" id="UP000019335">
    <property type="component" value="Chromosome 11"/>
</dbReference>
<sequence length="104" mass="11491">MSQGGRSMPYSGHASLNNAASQKFPLSESHQEEQERDAATRPTELTRMQTAAREAEEEELRKTGRNEVQQGGTASQVKAGAEYLEKELHDIEQSKAKEVTEGDD</sequence>
<name>W7TE57_9STRA</name>
<feature type="region of interest" description="Disordered" evidence="1">
    <location>
        <begin position="1"/>
        <end position="104"/>
    </location>
</feature>
<evidence type="ECO:0000313" key="3">
    <source>
        <dbReference type="Proteomes" id="UP000019335"/>
    </source>
</evidence>
<evidence type="ECO:0000313" key="2">
    <source>
        <dbReference type="EMBL" id="EWM25300.1"/>
    </source>
</evidence>